<evidence type="ECO:0000313" key="2">
    <source>
        <dbReference type="EMBL" id="EJT96752.1"/>
    </source>
</evidence>
<dbReference type="AlphaFoldDB" id="M5FZ38"/>
<evidence type="ECO:0000313" key="3">
    <source>
        <dbReference type="Proteomes" id="UP000030653"/>
    </source>
</evidence>
<dbReference type="EMBL" id="JH795881">
    <property type="protein sequence ID" value="EJT96752.1"/>
    <property type="molecule type" value="Genomic_DNA"/>
</dbReference>
<sequence length="372" mass="41135">MTDTIHLPGDVPLYDYLLVHELNRSSLAINEDSVKGSKLTKENLTELREIWERDRSMPNIEWRKAWAASHGLRSFANVTQFFKRKMKQPSRRQATEADVSLTAHTGDGSSSPHEIRDETSHASLSFVYHYPSHAMLVSHKSSQQNLTNERVSHCSAPSTPIIERDSSRNIPDDMYAISTPQTCDSSLYSGVRTGLLAHTYTVSPDDSFSVDQTDHDTRSVPLLSYSLPNSPANTSTIHPTPSSRQEPLFAVEDDYNHVAGGIGLGLEFFDIAVDDQTSWMKVEDAGLGDHPSLLLHRSGALDLNFEQVHNELPLATCAVPGADLDYEAVSLFHEADCNFLPAEIDPMDTPDAWDSLVSPLCGAPSTRKTAFL</sequence>
<name>M5FZ38_DACPD</name>
<dbReference type="GeneID" id="63686494"/>
<feature type="region of interest" description="Disordered" evidence="1">
    <location>
        <begin position="85"/>
        <end position="116"/>
    </location>
</feature>
<evidence type="ECO:0000256" key="1">
    <source>
        <dbReference type="SAM" id="MobiDB-lite"/>
    </source>
</evidence>
<gene>
    <name evidence="2" type="ORF">DACRYDRAFT_19191</name>
</gene>
<proteinExistence type="predicted"/>
<dbReference type="Proteomes" id="UP000030653">
    <property type="component" value="Unassembled WGS sequence"/>
</dbReference>
<dbReference type="HOGENOM" id="CLU_743993_0_0_1"/>
<accession>M5FZ38</accession>
<dbReference type="RefSeq" id="XP_040623650.1">
    <property type="nucleotide sequence ID" value="XM_040771432.1"/>
</dbReference>
<dbReference type="OrthoDB" id="3364988at2759"/>
<organism evidence="2 3">
    <name type="scientific">Dacryopinax primogenitus (strain DJM 731)</name>
    <name type="common">Brown rot fungus</name>
    <dbReference type="NCBI Taxonomy" id="1858805"/>
    <lineage>
        <taxon>Eukaryota</taxon>
        <taxon>Fungi</taxon>
        <taxon>Dikarya</taxon>
        <taxon>Basidiomycota</taxon>
        <taxon>Agaricomycotina</taxon>
        <taxon>Dacrymycetes</taxon>
        <taxon>Dacrymycetales</taxon>
        <taxon>Dacrymycetaceae</taxon>
        <taxon>Dacryopinax</taxon>
    </lineage>
</organism>
<protein>
    <submittedName>
        <fullName evidence="2">Uncharacterized protein</fullName>
    </submittedName>
</protein>
<keyword evidence="3" id="KW-1185">Reference proteome</keyword>
<reference evidence="2 3" key="1">
    <citation type="journal article" date="2012" name="Science">
        <title>The Paleozoic origin of enzymatic lignin decomposition reconstructed from 31 fungal genomes.</title>
        <authorList>
            <person name="Floudas D."/>
            <person name="Binder M."/>
            <person name="Riley R."/>
            <person name="Barry K."/>
            <person name="Blanchette R.A."/>
            <person name="Henrissat B."/>
            <person name="Martinez A.T."/>
            <person name="Otillar R."/>
            <person name="Spatafora J.W."/>
            <person name="Yadav J.S."/>
            <person name="Aerts A."/>
            <person name="Benoit I."/>
            <person name="Boyd A."/>
            <person name="Carlson A."/>
            <person name="Copeland A."/>
            <person name="Coutinho P.M."/>
            <person name="de Vries R.P."/>
            <person name="Ferreira P."/>
            <person name="Findley K."/>
            <person name="Foster B."/>
            <person name="Gaskell J."/>
            <person name="Glotzer D."/>
            <person name="Gorecki P."/>
            <person name="Heitman J."/>
            <person name="Hesse C."/>
            <person name="Hori C."/>
            <person name="Igarashi K."/>
            <person name="Jurgens J.A."/>
            <person name="Kallen N."/>
            <person name="Kersten P."/>
            <person name="Kohler A."/>
            <person name="Kuees U."/>
            <person name="Kumar T.K.A."/>
            <person name="Kuo A."/>
            <person name="LaButti K."/>
            <person name="Larrondo L.F."/>
            <person name="Lindquist E."/>
            <person name="Ling A."/>
            <person name="Lombard V."/>
            <person name="Lucas S."/>
            <person name="Lundell T."/>
            <person name="Martin R."/>
            <person name="McLaughlin D.J."/>
            <person name="Morgenstern I."/>
            <person name="Morin E."/>
            <person name="Murat C."/>
            <person name="Nagy L.G."/>
            <person name="Nolan M."/>
            <person name="Ohm R.A."/>
            <person name="Patyshakuliyeva A."/>
            <person name="Rokas A."/>
            <person name="Ruiz-Duenas F.J."/>
            <person name="Sabat G."/>
            <person name="Salamov A."/>
            <person name="Samejima M."/>
            <person name="Schmutz J."/>
            <person name="Slot J.C."/>
            <person name="St John F."/>
            <person name="Stenlid J."/>
            <person name="Sun H."/>
            <person name="Sun S."/>
            <person name="Syed K."/>
            <person name="Tsang A."/>
            <person name="Wiebenga A."/>
            <person name="Young D."/>
            <person name="Pisabarro A."/>
            <person name="Eastwood D.C."/>
            <person name="Martin F."/>
            <person name="Cullen D."/>
            <person name="Grigoriev I.V."/>
            <person name="Hibbett D.S."/>
        </authorList>
    </citation>
    <scope>NUCLEOTIDE SEQUENCE [LARGE SCALE GENOMIC DNA]</scope>
    <source>
        <strain evidence="2 3">DJM-731 SS1</strain>
    </source>
</reference>